<evidence type="ECO:0000259" key="6">
    <source>
        <dbReference type="Pfam" id="PF13677"/>
    </source>
</evidence>
<name>A0A7W6Q420_9RHOB</name>
<evidence type="ECO:0000256" key="3">
    <source>
        <dbReference type="ARBA" id="ARBA00023136"/>
    </source>
</evidence>
<dbReference type="PANTHER" id="PTHR30329:SF21">
    <property type="entry name" value="LIPOPROTEIN YIAD-RELATED"/>
    <property type="match status" value="1"/>
</dbReference>
<keyword evidence="3 5" id="KW-0472">Membrane</keyword>
<feature type="domain" description="Motility protein B-like N-terminal" evidence="6">
    <location>
        <begin position="14"/>
        <end position="66"/>
    </location>
</feature>
<dbReference type="InterPro" id="IPR025713">
    <property type="entry name" value="MotB-like_N_dom"/>
</dbReference>
<keyword evidence="2 5" id="KW-0812">Transmembrane</keyword>
<protein>
    <submittedName>
        <fullName evidence="7">Chemotaxis protein MotB</fullName>
    </submittedName>
</protein>
<comment type="subcellular location">
    <subcellularLocation>
        <location evidence="1">Membrane</location>
    </subcellularLocation>
</comment>
<dbReference type="Proteomes" id="UP000565745">
    <property type="component" value="Unassembled WGS sequence"/>
</dbReference>
<dbReference type="Gene3D" id="3.30.1330.60">
    <property type="entry name" value="OmpA-like domain"/>
    <property type="match status" value="1"/>
</dbReference>
<reference evidence="7 8" key="1">
    <citation type="submission" date="2020-08" db="EMBL/GenBank/DDBJ databases">
        <title>Genomic Encyclopedia of Type Strains, Phase IV (KMG-IV): sequencing the most valuable type-strain genomes for metagenomic binning, comparative biology and taxonomic classification.</title>
        <authorList>
            <person name="Goeker M."/>
        </authorList>
    </citation>
    <scope>NUCLEOTIDE SEQUENCE [LARGE SCALE GENOMIC DNA]</scope>
    <source>
        <strain evidence="7 8">DSM 101015</strain>
    </source>
</reference>
<dbReference type="EMBL" id="JACIFU010000001">
    <property type="protein sequence ID" value="MBB4172462.1"/>
    <property type="molecule type" value="Genomic_DNA"/>
</dbReference>
<keyword evidence="5" id="KW-1133">Transmembrane helix</keyword>
<feature type="transmembrane region" description="Helical" evidence="5">
    <location>
        <begin position="30"/>
        <end position="49"/>
    </location>
</feature>
<evidence type="ECO:0000256" key="5">
    <source>
        <dbReference type="SAM" id="Phobius"/>
    </source>
</evidence>
<dbReference type="RefSeq" id="WP_025055446.1">
    <property type="nucleotide sequence ID" value="NZ_JACIFU010000001.1"/>
</dbReference>
<evidence type="ECO:0000313" key="7">
    <source>
        <dbReference type="EMBL" id="MBB4172462.1"/>
    </source>
</evidence>
<gene>
    <name evidence="7" type="ORF">GGR93_000223</name>
</gene>
<dbReference type="InterPro" id="IPR036737">
    <property type="entry name" value="OmpA-like_sf"/>
</dbReference>
<dbReference type="OrthoDB" id="7170686at2"/>
<dbReference type="GO" id="GO:0016020">
    <property type="term" value="C:membrane"/>
    <property type="evidence" value="ECO:0007669"/>
    <property type="project" value="UniProtKB-SubCell"/>
</dbReference>
<dbReference type="InterPro" id="IPR050330">
    <property type="entry name" value="Bact_OuterMem_StrucFunc"/>
</dbReference>
<evidence type="ECO:0000256" key="2">
    <source>
        <dbReference type="ARBA" id="ARBA00022692"/>
    </source>
</evidence>
<dbReference type="AlphaFoldDB" id="A0A7W6Q420"/>
<evidence type="ECO:0000256" key="1">
    <source>
        <dbReference type="ARBA" id="ARBA00004370"/>
    </source>
</evidence>
<sequence>MGAQANAAPVIIKRKKVVGGGGHHGGAWKVAYADFVTAMMAFFMLMWLLNATTEQQRKGLADYFTPTIPINRISGGGDGAFGGDSIFSEMTLPQNGTGGTETRTAQEQNARGDTGAETTVVARETDELRAIEEALVGRGGETQVMENLMRHIVTRITDEGLVIELFELEQVPLFEEGTDTPTQLLKDLVTVISSTAKAVSNDIAVGGHVAASPIVIAQSPAWEMSERRATRIRLMLGESEISAKRVMRVTGHADREPVLSNTMAKRNNRVEIILLRDTSRD</sequence>
<evidence type="ECO:0000313" key="8">
    <source>
        <dbReference type="Proteomes" id="UP000565745"/>
    </source>
</evidence>
<dbReference type="SUPFAM" id="SSF103088">
    <property type="entry name" value="OmpA-like"/>
    <property type="match status" value="1"/>
</dbReference>
<keyword evidence="8" id="KW-1185">Reference proteome</keyword>
<accession>A0A7W6Q420</accession>
<feature type="region of interest" description="Disordered" evidence="4">
    <location>
        <begin position="89"/>
        <end position="117"/>
    </location>
</feature>
<dbReference type="Pfam" id="PF13677">
    <property type="entry name" value="MotB_plug"/>
    <property type="match status" value="1"/>
</dbReference>
<comment type="caution">
    <text evidence="7">The sequence shown here is derived from an EMBL/GenBank/DDBJ whole genome shotgun (WGS) entry which is preliminary data.</text>
</comment>
<feature type="compositionally biased region" description="Polar residues" evidence="4">
    <location>
        <begin position="91"/>
        <end position="111"/>
    </location>
</feature>
<proteinExistence type="predicted"/>
<evidence type="ECO:0000256" key="4">
    <source>
        <dbReference type="SAM" id="MobiDB-lite"/>
    </source>
</evidence>
<organism evidence="7 8">
    <name type="scientific">Sulfitobacter noctilucicola</name>
    <dbReference type="NCBI Taxonomy" id="1342301"/>
    <lineage>
        <taxon>Bacteria</taxon>
        <taxon>Pseudomonadati</taxon>
        <taxon>Pseudomonadota</taxon>
        <taxon>Alphaproteobacteria</taxon>
        <taxon>Rhodobacterales</taxon>
        <taxon>Roseobacteraceae</taxon>
        <taxon>Sulfitobacter</taxon>
    </lineage>
</organism>
<dbReference type="PANTHER" id="PTHR30329">
    <property type="entry name" value="STATOR ELEMENT OF FLAGELLAR MOTOR COMPLEX"/>
    <property type="match status" value="1"/>
</dbReference>